<dbReference type="InterPro" id="IPR001242">
    <property type="entry name" value="Condensation_dom"/>
</dbReference>
<dbReference type="InterPro" id="IPR023213">
    <property type="entry name" value="CAT-like_dom_sf"/>
</dbReference>
<evidence type="ECO:0000256" key="4">
    <source>
        <dbReference type="SAM" id="MobiDB-lite"/>
    </source>
</evidence>
<feature type="domain" description="Carrier" evidence="5">
    <location>
        <begin position="1137"/>
        <end position="1210"/>
    </location>
</feature>
<evidence type="ECO:0000313" key="6">
    <source>
        <dbReference type="EMBL" id="KKK13974.1"/>
    </source>
</evidence>
<dbReference type="GO" id="GO:0031177">
    <property type="term" value="F:phosphopantetheine binding"/>
    <property type="evidence" value="ECO:0007669"/>
    <property type="project" value="TreeGrafter"/>
</dbReference>
<accession>A0A0F8U2L1</accession>
<dbReference type="FunFam" id="3.30.300.30:FF:000015">
    <property type="entry name" value="Nonribosomal peptide synthase SidD"/>
    <property type="match status" value="1"/>
</dbReference>
<sequence>MQESVRSLLSSSASATLDSGLTSSVSSILTVSEHLDSVTNILRDLWAEILNEDPEDIQEDTSFFDLGGDSVLASELISLAKQKSLGLNIQDVFEYPALHEMATKSYPLVEQRERSLGVPAFSLLRHHNTDDDSIQTLRSKIAEKCAVHENQIEDIYPCSPLQEAMIAVSQGGRDSYMTQLVYSLDPELDLQRLRQAWDTTVQSNPVLRTRLIQEPPYGMLQCVIQMSVDWAEADSLEAYVLEDRKDSMLEADGLLRSALIHEASSSNQRYLVITVHHAILDATSLTYILDDLVNVYNGESDSLNRPMFNSFIQQIQQTDMGAADEFWSRQVKEASSSPFPVLPNKEFKPIASARFVRSFQFDWQNPFDLTKSLLIRAAWGILLSLRSHNSDVSFAATLSGRSAFEGIVRDVAGPLITAVPIRIDLDDDLTVAVFLQQIRQQAIDMMPFEQYGSLNVRRRHGDSGIRATDFQNLLLVQMDSEDVARETLARIGVSPVEGVGLPFEYDFALVNECTPAQDSYRVCLWYDPRILTEQSVEILASQLHTILDQLCHAAPQTPVHAIRCFNELDRAQIQSWNQSQPSAVRDTAHAMFERQAWLTPKALALRAWDGDMTFEELNSQSSRLAAHLVSLNVRPGVLVPLCFEKSRWMTISILAVLKAGGAWVPLDHKFPMDRLRQITRMANATLIVCSQRAAERMKNLSETVVVAETISEQPDVSMPSSRSSAATDSSSGPDDTAYVLFTSGSTGEPKGVVMSHGSLCTGIVEQGRALGCSSKWRSLQFSAHTFDPSISEGLMTLCHGGCVCVPSEEARLNDLPGVIRELDVNCAQLTPSVAHVISPEEVPSLKTLIFVGEAANSDNVARWAGKLQLINAYGPTETCIYCSVKDDFTTNTSPTSVGKACGGNNWIVEADNHEQLAAVGCVGEVVVSGPSLGKGYLDNEIATSAAFVTCSWLKGMQPFAASSNRLYRTGDLAFYNVDGSMQLVGRKDNQVKVRGNRVELGEVERRLNRLSSITTIMACVPKAGPLQRQLITVFSLSENDLSNRKEITLRLSDDFSSPGTKSFLKQLRERLSREVPGYMIPSYWVVVEEIPLNNSGKLDRKAVRQWIEAIDESQAALITQDILSESDTTDDIPEQHTDIYEILRKVWGEVLDFEVDRITPHTSFFTLNGNSLSAIKVVALSKKHGLNFTVQDLLLGRTLARLCEVVEVVDSSASSATEFSLAPSQEYLLSLYDDSTANIPEHRSSLLQTLVELPHTAIQRAFVKLIQVHPMLRARFLTVDGTWKYRLADSQGSYRLLFTQSRAINEEEQDAIVHTAHSSLDIKTGPIFSGDVFRTEAGSFMYIVAHRLAVDEHSWNAIRAHLQRFLITKEDISVGSTFQQWKQKISDFVPKLPAQLELQAERLEYWGLTPTERPLRQDTKHHFAMDISSLSPSSDALEYPLIQAMQDKVSAALLYSFHQVFVEYQTPLVHIEKDGRYLVQNSTEFLDTVGPFSIIHTVPTASMDGSQQQVSAEHILSTIKNSPQMFSNATGAHTKHPDIFIRYRPSRTGGQDDSFFYEIDNFAQNWMYSSGSGLVDIDIELSGSLLSFDLYFHSTIKAQDLIFNWASKTREILERAKDDRSLKCLDISAPVFPLLSLDSESMKKLTLEILPQLPGGTDNVEDIYPCSSMQLHILQYQSHNSRLFSLELTFEIGSNTASPIDPERLAEAWERIVNRHSILRTVFVQPGANNTPVQVVLRTIANTVSIRDPLDPVEESPSTIPHGRLPRLTIFALPSGAVSCELQISHALTDGWTNSLFQRELVQEYLNLDHHGPVTPYRSFIARSVATDKETDVAFWVEKLKDCSPCSIKCLTPGPVFDPSSPASVCALDLPSTLLDDFSSFCNYNGVTTTTVIDLAWALTLEVLTNNSEVLYGHIVSGQARSLPELYTTAGPTLNMLATRINLSQNTLPEMAHALQAFKLEALSHDSCSPSELEQVLGTTHLYNTAVNISLDHQPLPDSELYLRHISLEDPWDLDIVLRAWTVKETIYFRVEYKPSEFSFHEIGRISDCFWAHLCLFARQQLNSQTFYQRIATRVALLAQGR</sequence>
<dbReference type="GO" id="GO:0005737">
    <property type="term" value="C:cytoplasm"/>
    <property type="evidence" value="ECO:0007669"/>
    <property type="project" value="TreeGrafter"/>
</dbReference>
<dbReference type="GO" id="GO:0044550">
    <property type="term" value="P:secondary metabolite biosynthetic process"/>
    <property type="evidence" value="ECO:0007669"/>
    <property type="project" value="TreeGrafter"/>
</dbReference>
<dbReference type="InterPro" id="IPR010071">
    <property type="entry name" value="AA_adenyl_dom"/>
</dbReference>
<reference evidence="6 7" key="1">
    <citation type="submission" date="2015-02" db="EMBL/GenBank/DDBJ databases">
        <title>Draft Genome Sequences of Two Closely-Related Aflatoxigenic Aspergillus Species Obtained from the Cote d'Ivoire.</title>
        <authorList>
            <person name="Moore G.G."/>
            <person name="Beltz S.B."/>
            <person name="Mack B.M."/>
        </authorList>
    </citation>
    <scope>NUCLEOTIDE SEQUENCE [LARGE SCALE GENOMIC DNA]</scope>
    <source>
        <strain evidence="6 7">SRRC1468</strain>
    </source>
</reference>
<dbReference type="Pfam" id="PF00668">
    <property type="entry name" value="Condensation"/>
    <property type="match status" value="2"/>
</dbReference>
<dbReference type="PANTHER" id="PTHR45527">
    <property type="entry name" value="NONRIBOSOMAL PEPTIDE SYNTHETASE"/>
    <property type="match status" value="1"/>
</dbReference>
<evidence type="ECO:0000256" key="1">
    <source>
        <dbReference type="ARBA" id="ARBA00022450"/>
    </source>
</evidence>
<dbReference type="PANTHER" id="PTHR45527:SF12">
    <property type="entry name" value="NONRIBOSOMAL PEPTIDE SYNTHETASE IVOA"/>
    <property type="match status" value="1"/>
</dbReference>
<dbReference type="NCBIfam" id="TIGR01733">
    <property type="entry name" value="AA-adenyl-dom"/>
    <property type="match status" value="1"/>
</dbReference>
<evidence type="ECO:0000256" key="2">
    <source>
        <dbReference type="ARBA" id="ARBA00022553"/>
    </source>
</evidence>
<dbReference type="InterPro" id="IPR036736">
    <property type="entry name" value="ACP-like_sf"/>
</dbReference>
<feature type="compositionally biased region" description="Low complexity" evidence="4">
    <location>
        <begin position="714"/>
        <end position="733"/>
    </location>
</feature>
<dbReference type="OrthoDB" id="416786at2759"/>
<dbReference type="GO" id="GO:0016874">
    <property type="term" value="F:ligase activity"/>
    <property type="evidence" value="ECO:0007669"/>
    <property type="project" value="UniProtKB-KW"/>
</dbReference>
<dbReference type="InterPro" id="IPR045851">
    <property type="entry name" value="AMP-bd_C_sf"/>
</dbReference>
<evidence type="ECO:0000313" key="7">
    <source>
        <dbReference type="Proteomes" id="UP000034291"/>
    </source>
</evidence>
<dbReference type="InterPro" id="IPR042099">
    <property type="entry name" value="ANL_N_sf"/>
</dbReference>
<dbReference type="FunFam" id="3.40.50.12780:FF:000014">
    <property type="entry name" value="Nonribosomal peptide synthetase 1"/>
    <property type="match status" value="1"/>
</dbReference>
<dbReference type="Gene3D" id="1.10.1200.10">
    <property type="entry name" value="ACP-like"/>
    <property type="match status" value="2"/>
</dbReference>
<dbReference type="FunFam" id="3.40.50.980:FF:000001">
    <property type="entry name" value="Non-ribosomal peptide synthetase"/>
    <property type="match status" value="1"/>
</dbReference>
<dbReference type="Pfam" id="PF00501">
    <property type="entry name" value="AMP-binding"/>
    <property type="match status" value="1"/>
</dbReference>
<dbReference type="CDD" id="cd05918">
    <property type="entry name" value="A_NRPS_SidN3_like"/>
    <property type="match status" value="1"/>
</dbReference>
<dbReference type="SUPFAM" id="SSF56801">
    <property type="entry name" value="Acetyl-CoA synthetase-like"/>
    <property type="match status" value="1"/>
</dbReference>
<dbReference type="Pfam" id="PF00550">
    <property type="entry name" value="PP-binding"/>
    <property type="match status" value="2"/>
</dbReference>
<dbReference type="GO" id="GO:0043041">
    <property type="term" value="P:amino acid activation for nonribosomal peptide biosynthetic process"/>
    <property type="evidence" value="ECO:0007669"/>
    <property type="project" value="TreeGrafter"/>
</dbReference>
<dbReference type="Proteomes" id="UP000034291">
    <property type="component" value="Unassembled WGS sequence"/>
</dbReference>
<dbReference type="InterPro" id="IPR000873">
    <property type="entry name" value="AMP-dep_synth/lig_dom"/>
</dbReference>
<dbReference type="Gene3D" id="3.30.559.10">
    <property type="entry name" value="Chloramphenicol acetyltransferase-like domain"/>
    <property type="match status" value="3"/>
</dbReference>
<dbReference type="Gene3D" id="3.40.50.12780">
    <property type="entry name" value="N-terminal domain of ligase-like"/>
    <property type="match status" value="1"/>
</dbReference>
<feature type="region of interest" description="Disordered" evidence="4">
    <location>
        <begin position="711"/>
        <end position="733"/>
    </location>
</feature>
<dbReference type="EMBL" id="JZBS01003712">
    <property type="protein sequence ID" value="KKK13974.1"/>
    <property type="molecule type" value="Genomic_DNA"/>
</dbReference>
<dbReference type="SUPFAM" id="SSF47336">
    <property type="entry name" value="ACP-like"/>
    <property type="match status" value="2"/>
</dbReference>
<dbReference type="SUPFAM" id="SSF52777">
    <property type="entry name" value="CoA-dependent acyltransferases"/>
    <property type="match status" value="5"/>
</dbReference>
<dbReference type="Gene3D" id="3.30.300.30">
    <property type="match status" value="1"/>
</dbReference>
<name>A0A0F8U2L1_9EURO</name>
<keyword evidence="2" id="KW-0597">Phosphoprotein</keyword>
<dbReference type="CDD" id="cd19545">
    <property type="entry name" value="FUM14_C_NRPS-like"/>
    <property type="match status" value="1"/>
</dbReference>
<dbReference type="Gene3D" id="3.30.559.30">
    <property type="entry name" value="Nonribosomal peptide synthetase, condensation domain"/>
    <property type="match status" value="2"/>
</dbReference>
<protein>
    <recommendedName>
        <fullName evidence="5">Carrier domain-containing protein</fullName>
    </recommendedName>
</protein>
<keyword evidence="3" id="KW-0436">Ligase</keyword>
<dbReference type="STRING" id="308745.A0A0F8U2L1"/>
<proteinExistence type="predicted"/>
<evidence type="ECO:0000259" key="5">
    <source>
        <dbReference type="PROSITE" id="PS50075"/>
    </source>
</evidence>
<organism evidence="6 7">
    <name type="scientific">Aspergillus rambellii</name>
    <dbReference type="NCBI Taxonomy" id="308745"/>
    <lineage>
        <taxon>Eukaryota</taxon>
        <taxon>Fungi</taxon>
        <taxon>Dikarya</taxon>
        <taxon>Ascomycota</taxon>
        <taxon>Pezizomycotina</taxon>
        <taxon>Eurotiomycetes</taxon>
        <taxon>Eurotiomycetidae</taxon>
        <taxon>Eurotiales</taxon>
        <taxon>Aspergillaceae</taxon>
        <taxon>Aspergillus</taxon>
        <taxon>Aspergillus subgen. Nidulantes</taxon>
    </lineage>
</organism>
<evidence type="ECO:0000256" key="3">
    <source>
        <dbReference type="ARBA" id="ARBA00022598"/>
    </source>
</evidence>
<dbReference type="InterPro" id="IPR020845">
    <property type="entry name" value="AMP-binding_CS"/>
</dbReference>
<gene>
    <name evidence="6" type="ORF">ARAM_000224</name>
</gene>
<dbReference type="InterPro" id="IPR009081">
    <property type="entry name" value="PP-bd_ACP"/>
</dbReference>
<keyword evidence="1" id="KW-0596">Phosphopantetheine</keyword>
<keyword evidence="7" id="KW-1185">Reference proteome</keyword>
<dbReference type="PROSITE" id="PS00455">
    <property type="entry name" value="AMP_BINDING"/>
    <property type="match status" value="1"/>
</dbReference>
<comment type="caution">
    <text evidence="6">The sequence shown here is derived from an EMBL/GenBank/DDBJ whole genome shotgun (WGS) entry which is preliminary data.</text>
</comment>
<feature type="domain" description="Carrier" evidence="5">
    <location>
        <begin position="36"/>
        <end position="109"/>
    </location>
</feature>
<dbReference type="PROSITE" id="PS50075">
    <property type="entry name" value="CARRIER"/>
    <property type="match status" value="2"/>
</dbReference>